<dbReference type="InterPro" id="IPR000835">
    <property type="entry name" value="HTH_MarR-typ"/>
</dbReference>
<feature type="domain" description="HTH marR-type" evidence="1">
    <location>
        <begin position="14"/>
        <end position="136"/>
    </location>
</feature>
<dbReference type="SMART" id="SM00347">
    <property type="entry name" value="HTH_MARR"/>
    <property type="match status" value="1"/>
</dbReference>
<reference evidence="2 3" key="1">
    <citation type="submission" date="2020-09" db="EMBL/GenBank/DDBJ databases">
        <title>Novel species in genus Gordonia.</title>
        <authorList>
            <person name="Zhang G."/>
        </authorList>
    </citation>
    <scope>NUCLEOTIDE SEQUENCE [LARGE SCALE GENOMIC DNA]</scope>
    <source>
        <strain evidence="2 3">ON-33</strain>
    </source>
</reference>
<gene>
    <name evidence="2" type="ORF">IDF66_15600</name>
</gene>
<dbReference type="Proteomes" id="UP000602395">
    <property type="component" value="Unassembled WGS sequence"/>
</dbReference>
<keyword evidence="3" id="KW-1185">Reference proteome</keyword>
<organism evidence="2 3">
    <name type="scientific">Gordonia hankookensis</name>
    <dbReference type="NCBI Taxonomy" id="589403"/>
    <lineage>
        <taxon>Bacteria</taxon>
        <taxon>Bacillati</taxon>
        <taxon>Actinomycetota</taxon>
        <taxon>Actinomycetes</taxon>
        <taxon>Mycobacteriales</taxon>
        <taxon>Gordoniaceae</taxon>
        <taxon>Gordonia</taxon>
    </lineage>
</organism>
<dbReference type="Pfam" id="PF01047">
    <property type="entry name" value="MarR"/>
    <property type="match status" value="1"/>
</dbReference>
<proteinExistence type="predicted"/>
<evidence type="ECO:0000313" key="3">
    <source>
        <dbReference type="Proteomes" id="UP000602395"/>
    </source>
</evidence>
<dbReference type="PANTHER" id="PTHR33164">
    <property type="entry name" value="TRANSCRIPTIONAL REGULATOR, MARR FAMILY"/>
    <property type="match status" value="1"/>
</dbReference>
<dbReference type="InterPro" id="IPR039422">
    <property type="entry name" value="MarR/SlyA-like"/>
</dbReference>
<dbReference type="PROSITE" id="PS50995">
    <property type="entry name" value="HTH_MARR_2"/>
    <property type="match status" value="1"/>
</dbReference>
<dbReference type="RefSeq" id="WP_164307025.1">
    <property type="nucleotide sequence ID" value="NZ_BAABAD010000005.1"/>
</dbReference>
<dbReference type="InterPro" id="IPR036388">
    <property type="entry name" value="WH-like_DNA-bd_sf"/>
</dbReference>
<dbReference type="Gene3D" id="1.10.10.10">
    <property type="entry name" value="Winged helix-like DNA-binding domain superfamily/Winged helix DNA-binding domain"/>
    <property type="match status" value="1"/>
</dbReference>
<dbReference type="InterPro" id="IPR036390">
    <property type="entry name" value="WH_DNA-bd_sf"/>
</dbReference>
<dbReference type="EMBL" id="JACWMS010000003">
    <property type="protein sequence ID" value="MBD1321011.1"/>
    <property type="molecule type" value="Genomic_DNA"/>
</dbReference>
<evidence type="ECO:0000259" key="1">
    <source>
        <dbReference type="PROSITE" id="PS50995"/>
    </source>
</evidence>
<accession>A0ABR7WE03</accession>
<dbReference type="SUPFAM" id="SSF46785">
    <property type="entry name" value="Winged helix' DNA-binding domain"/>
    <property type="match status" value="1"/>
</dbReference>
<name>A0ABR7WE03_9ACTN</name>
<comment type="caution">
    <text evidence="2">The sequence shown here is derived from an EMBL/GenBank/DDBJ whole genome shotgun (WGS) entry which is preliminary data.</text>
</comment>
<dbReference type="PRINTS" id="PR00598">
    <property type="entry name" value="HTHMARR"/>
</dbReference>
<evidence type="ECO:0000313" key="2">
    <source>
        <dbReference type="EMBL" id="MBD1321011.1"/>
    </source>
</evidence>
<dbReference type="PANTHER" id="PTHR33164:SF99">
    <property type="entry name" value="MARR FAMILY REGULATORY PROTEIN"/>
    <property type="match status" value="1"/>
</dbReference>
<sequence length="136" mass="15443">MTEGTDQDALAAAWHDLSVRYHRVSCALDRELQANHKISASEFEVLELLWAADEHSLRMSELAEHVHLSQSALSRVVARLEKDGLASRTMCESDRRSVFAQLTESGEDRYRRARPTQRAVLADHSLGCRELLQRQS</sequence>
<protein>
    <submittedName>
        <fullName evidence="2">MarR family transcriptional regulator</fullName>
    </submittedName>
</protein>